<dbReference type="AlphaFoldDB" id="A0A5B7DMH2"/>
<dbReference type="EMBL" id="VSRR010001066">
    <property type="protein sequence ID" value="MPC22253.1"/>
    <property type="molecule type" value="Genomic_DNA"/>
</dbReference>
<organism evidence="1 2">
    <name type="scientific">Portunus trituberculatus</name>
    <name type="common">Swimming crab</name>
    <name type="synonym">Neptunus trituberculatus</name>
    <dbReference type="NCBI Taxonomy" id="210409"/>
    <lineage>
        <taxon>Eukaryota</taxon>
        <taxon>Metazoa</taxon>
        <taxon>Ecdysozoa</taxon>
        <taxon>Arthropoda</taxon>
        <taxon>Crustacea</taxon>
        <taxon>Multicrustacea</taxon>
        <taxon>Malacostraca</taxon>
        <taxon>Eumalacostraca</taxon>
        <taxon>Eucarida</taxon>
        <taxon>Decapoda</taxon>
        <taxon>Pleocyemata</taxon>
        <taxon>Brachyura</taxon>
        <taxon>Eubrachyura</taxon>
        <taxon>Portunoidea</taxon>
        <taxon>Portunidae</taxon>
        <taxon>Portuninae</taxon>
        <taxon>Portunus</taxon>
    </lineage>
</organism>
<proteinExistence type="predicted"/>
<dbReference type="Proteomes" id="UP000324222">
    <property type="component" value="Unassembled WGS sequence"/>
</dbReference>
<reference evidence="1 2" key="1">
    <citation type="submission" date="2019-05" db="EMBL/GenBank/DDBJ databases">
        <title>Another draft genome of Portunus trituberculatus and its Hox gene families provides insights of decapod evolution.</title>
        <authorList>
            <person name="Jeong J.-H."/>
            <person name="Song I."/>
            <person name="Kim S."/>
            <person name="Choi T."/>
            <person name="Kim D."/>
            <person name="Ryu S."/>
            <person name="Kim W."/>
        </authorList>
    </citation>
    <scope>NUCLEOTIDE SEQUENCE [LARGE SCALE GENOMIC DNA]</scope>
    <source>
        <tissue evidence="1">Muscle</tissue>
    </source>
</reference>
<evidence type="ECO:0000313" key="1">
    <source>
        <dbReference type="EMBL" id="MPC22253.1"/>
    </source>
</evidence>
<evidence type="ECO:0000313" key="2">
    <source>
        <dbReference type="Proteomes" id="UP000324222"/>
    </source>
</evidence>
<sequence>MTCVPIMIYAPSVMHPAAAAIWSVVRNPSTVTSFSLVTRRGTKEQGCSSSCAISAPSQDENQTRYYKMCPSPGQVNQN</sequence>
<accession>A0A5B7DMH2</accession>
<keyword evidence="2" id="KW-1185">Reference proteome</keyword>
<gene>
    <name evidence="1" type="ORF">E2C01_015263</name>
</gene>
<comment type="caution">
    <text evidence="1">The sequence shown here is derived from an EMBL/GenBank/DDBJ whole genome shotgun (WGS) entry which is preliminary data.</text>
</comment>
<protein>
    <submittedName>
        <fullName evidence="1">Uncharacterized protein</fullName>
    </submittedName>
</protein>
<name>A0A5B7DMH2_PORTR</name>